<accession>A0A8J6TPF5</accession>
<dbReference type="InterPro" id="IPR017508">
    <property type="entry name" value="HipA_N1"/>
</dbReference>
<evidence type="ECO:0000259" key="1">
    <source>
        <dbReference type="Pfam" id="PF13657"/>
    </source>
</evidence>
<dbReference type="AlphaFoldDB" id="A0A8J6TPF5"/>
<evidence type="ECO:0000313" key="2">
    <source>
        <dbReference type="EMBL" id="MBC8434496.1"/>
    </source>
</evidence>
<reference evidence="2 3" key="1">
    <citation type="submission" date="2020-08" db="EMBL/GenBank/DDBJ databases">
        <title>Bridging the membrane lipid divide: bacteria of the FCB group superphylum have the potential to synthesize archaeal ether lipids.</title>
        <authorList>
            <person name="Villanueva L."/>
            <person name="Von Meijenfeldt F.A.B."/>
            <person name="Westbye A.B."/>
            <person name="Yadav S."/>
            <person name="Hopmans E.C."/>
            <person name="Dutilh B.E."/>
            <person name="Sinninghe Damste J.S."/>
        </authorList>
    </citation>
    <scope>NUCLEOTIDE SEQUENCE [LARGE SCALE GENOMIC DNA]</scope>
    <source>
        <strain evidence="2">NIOZ-UU17</strain>
    </source>
</reference>
<dbReference type="NCBIfam" id="TIGR03071">
    <property type="entry name" value="couple_hipA"/>
    <property type="match status" value="1"/>
</dbReference>
<comment type="caution">
    <text evidence="2">The sequence shown here is derived from an EMBL/GenBank/DDBJ whole genome shotgun (WGS) entry which is preliminary data.</text>
</comment>
<dbReference type="Proteomes" id="UP000605201">
    <property type="component" value="Unassembled WGS sequence"/>
</dbReference>
<dbReference type="Pfam" id="PF13657">
    <property type="entry name" value="Couple_hipA"/>
    <property type="match status" value="1"/>
</dbReference>
<protein>
    <submittedName>
        <fullName evidence="2">HipA N-terminal domain-containing protein</fullName>
    </submittedName>
</protein>
<feature type="domain" description="HipA N-terminal subdomain 1" evidence="1">
    <location>
        <begin position="5"/>
        <end position="99"/>
    </location>
</feature>
<proteinExistence type="predicted"/>
<evidence type="ECO:0000313" key="3">
    <source>
        <dbReference type="Proteomes" id="UP000605201"/>
    </source>
</evidence>
<organism evidence="2 3">
    <name type="scientific">Candidatus Desulfatibia vada</name>
    <dbReference type="NCBI Taxonomy" id="2841696"/>
    <lineage>
        <taxon>Bacteria</taxon>
        <taxon>Pseudomonadati</taxon>
        <taxon>Thermodesulfobacteriota</taxon>
        <taxon>Desulfobacteria</taxon>
        <taxon>Desulfobacterales</taxon>
        <taxon>Desulfobacterales incertae sedis</taxon>
        <taxon>Candidatus Desulfatibia</taxon>
    </lineage>
</organism>
<sequence>MRRAEVFLHNLKAGLLEEIEAGTRYRFCYESGYSGPTVSLTMPVQEEPHEYDVFPPFFEGLLPEGFNLEALLRQNKIDRNDLFSQLMAVGEDMVGAVTVREVE</sequence>
<gene>
    <name evidence="2" type="ORF">H8D96_21515</name>
</gene>
<name>A0A8J6TPF5_9BACT</name>
<dbReference type="EMBL" id="JACNIG010000448">
    <property type="protein sequence ID" value="MBC8434496.1"/>
    <property type="molecule type" value="Genomic_DNA"/>
</dbReference>